<evidence type="ECO:0008006" key="4">
    <source>
        <dbReference type="Google" id="ProtNLM"/>
    </source>
</evidence>
<organism evidence="2 3">
    <name type="scientific">Streptomyces composti</name>
    <dbReference type="NCBI Taxonomy" id="2720025"/>
    <lineage>
        <taxon>Bacteria</taxon>
        <taxon>Bacillati</taxon>
        <taxon>Actinomycetota</taxon>
        <taxon>Actinomycetes</taxon>
        <taxon>Kitasatosporales</taxon>
        <taxon>Streptomycetaceae</taxon>
        <taxon>Streptomyces</taxon>
    </lineage>
</organism>
<sequence>MIQWVRLGTERKPVPEPAATGLVWAGAFGGALTLVLLINTLPGPGRPGLALTALSLLAAALGVWARFTAAPGTAVLCWLFLNAFAVPPEGVLTWAGSRDTRWLGCLLAAALVGTTTSRLAHARAAHHRLTAATDPDDGRLL</sequence>
<feature type="transmembrane region" description="Helical" evidence="1">
    <location>
        <begin position="101"/>
        <end position="120"/>
    </location>
</feature>
<keyword evidence="1" id="KW-0472">Membrane</keyword>
<reference evidence="2 3" key="1">
    <citation type="submission" date="2020-03" db="EMBL/GenBank/DDBJ databases">
        <title>WGS of actinomycetes isolated from Thailand.</title>
        <authorList>
            <person name="Thawai C."/>
        </authorList>
    </citation>
    <scope>NUCLEOTIDE SEQUENCE [LARGE SCALE GENOMIC DNA]</scope>
    <source>
        <strain evidence="2 3">SBST2-5</strain>
    </source>
</reference>
<feature type="transmembrane region" description="Helical" evidence="1">
    <location>
        <begin position="22"/>
        <end position="41"/>
    </location>
</feature>
<protein>
    <recommendedName>
        <fullName evidence="4">Histidine kinase</fullName>
    </recommendedName>
</protein>
<evidence type="ECO:0000256" key="1">
    <source>
        <dbReference type="SAM" id="Phobius"/>
    </source>
</evidence>
<accession>A0ABX1AAP8</accession>
<dbReference type="Proteomes" id="UP000730591">
    <property type="component" value="Unassembled WGS sequence"/>
</dbReference>
<evidence type="ECO:0000313" key="3">
    <source>
        <dbReference type="Proteomes" id="UP000730591"/>
    </source>
</evidence>
<evidence type="ECO:0000313" key="2">
    <source>
        <dbReference type="EMBL" id="NJP51997.1"/>
    </source>
</evidence>
<comment type="caution">
    <text evidence="2">The sequence shown here is derived from an EMBL/GenBank/DDBJ whole genome shotgun (WGS) entry which is preliminary data.</text>
</comment>
<gene>
    <name evidence="2" type="ORF">HCJ93_18565</name>
</gene>
<proteinExistence type="predicted"/>
<dbReference type="RefSeq" id="WP_167996838.1">
    <property type="nucleotide sequence ID" value="NZ_JAATEM010000021.1"/>
</dbReference>
<name>A0ABX1AAP8_9ACTN</name>
<feature type="transmembrane region" description="Helical" evidence="1">
    <location>
        <begin position="53"/>
        <end position="81"/>
    </location>
</feature>
<dbReference type="EMBL" id="JAATEM010000021">
    <property type="protein sequence ID" value="NJP51997.1"/>
    <property type="molecule type" value="Genomic_DNA"/>
</dbReference>
<keyword evidence="1" id="KW-0812">Transmembrane</keyword>
<keyword evidence="3" id="KW-1185">Reference proteome</keyword>
<keyword evidence="1" id="KW-1133">Transmembrane helix</keyword>